<dbReference type="EMBL" id="HBUF01230531">
    <property type="protein sequence ID" value="CAG6673193.1"/>
    <property type="molecule type" value="Transcribed_RNA"/>
</dbReference>
<keyword evidence="1" id="KW-1133">Transmembrane helix</keyword>
<feature type="transmembrane region" description="Helical" evidence="1">
    <location>
        <begin position="43"/>
        <end position="63"/>
    </location>
</feature>
<dbReference type="EMBL" id="HBUF01230530">
    <property type="protein sequence ID" value="CAG6673191.1"/>
    <property type="molecule type" value="Transcribed_RNA"/>
</dbReference>
<dbReference type="EMBL" id="HBUF01230529">
    <property type="protein sequence ID" value="CAG6673189.1"/>
    <property type="molecule type" value="Transcribed_RNA"/>
</dbReference>
<protein>
    <submittedName>
        <fullName evidence="2">Uncharacterized protein</fullName>
    </submittedName>
</protein>
<keyword evidence="1" id="KW-0472">Membrane</keyword>
<proteinExistence type="predicted"/>
<dbReference type="EMBL" id="HBUF01027377">
    <property type="protein sequence ID" value="CAG6613377.1"/>
    <property type="molecule type" value="Transcribed_RNA"/>
</dbReference>
<sequence>MGRVLPRGGRLLRSPIVVLLVGRENEGIPDVDTGRSPGIPDLLIFRSCGAGGAVVFILVGSLFRFEPRDCSLLDLNLTRFDDTLPVTVCLFILLTSSEFLLM</sequence>
<name>A0A8D8LX24_9HEMI</name>
<evidence type="ECO:0000313" key="2">
    <source>
        <dbReference type="EMBL" id="CAG6613377.1"/>
    </source>
</evidence>
<keyword evidence="1" id="KW-0812">Transmembrane</keyword>
<accession>A0A8D8LX24</accession>
<feature type="transmembrane region" description="Helical" evidence="1">
    <location>
        <begin position="83"/>
        <end position="101"/>
    </location>
</feature>
<reference evidence="2" key="1">
    <citation type="submission" date="2021-05" db="EMBL/GenBank/DDBJ databases">
        <authorList>
            <person name="Alioto T."/>
            <person name="Alioto T."/>
            <person name="Gomez Garrido J."/>
        </authorList>
    </citation>
    <scope>NUCLEOTIDE SEQUENCE</scope>
</reference>
<dbReference type="EMBL" id="HBUF01027376">
    <property type="protein sequence ID" value="CAG6613376.1"/>
    <property type="molecule type" value="Transcribed_RNA"/>
</dbReference>
<evidence type="ECO:0000256" key="1">
    <source>
        <dbReference type="SAM" id="Phobius"/>
    </source>
</evidence>
<organism evidence="2">
    <name type="scientific">Cacopsylla melanoneura</name>
    <dbReference type="NCBI Taxonomy" id="428564"/>
    <lineage>
        <taxon>Eukaryota</taxon>
        <taxon>Metazoa</taxon>
        <taxon>Ecdysozoa</taxon>
        <taxon>Arthropoda</taxon>
        <taxon>Hexapoda</taxon>
        <taxon>Insecta</taxon>
        <taxon>Pterygota</taxon>
        <taxon>Neoptera</taxon>
        <taxon>Paraneoptera</taxon>
        <taxon>Hemiptera</taxon>
        <taxon>Sternorrhyncha</taxon>
        <taxon>Psylloidea</taxon>
        <taxon>Psyllidae</taxon>
        <taxon>Psyllinae</taxon>
        <taxon>Cacopsylla</taxon>
    </lineage>
</organism>
<dbReference type="EMBL" id="HBUF01230528">
    <property type="protein sequence ID" value="CAG6673186.1"/>
    <property type="molecule type" value="Transcribed_RNA"/>
</dbReference>
<dbReference type="AlphaFoldDB" id="A0A8D8LX24"/>